<dbReference type="EMBL" id="JAKGBZ010000037">
    <property type="protein sequence ID" value="MCF3948063.1"/>
    <property type="molecule type" value="Genomic_DNA"/>
</dbReference>
<feature type="signal peptide" evidence="2">
    <location>
        <begin position="1"/>
        <end position="22"/>
    </location>
</feature>
<name>A0ABS9E127_9PROT</name>
<sequence>MKILSAMLLSVAVVATAVPALAATTPPTPPVSASQSNRAGTMPRWNGMSGGWMMGGRMMSYRGGQSGIMGPMMVMMRMMTTVRGTSNRAGSMPGYSMMGRPPARPAGTQSQSH</sequence>
<evidence type="ECO:0000256" key="2">
    <source>
        <dbReference type="SAM" id="SignalP"/>
    </source>
</evidence>
<evidence type="ECO:0000256" key="1">
    <source>
        <dbReference type="SAM" id="MobiDB-lite"/>
    </source>
</evidence>
<keyword evidence="4" id="KW-1185">Reference proteome</keyword>
<evidence type="ECO:0000313" key="3">
    <source>
        <dbReference type="EMBL" id="MCF3948063.1"/>
    </source>
</evidence>
<evidence type="ECO:0000313" key="4">
    <source>
        <dbReference type="Proteomes" id="UP001521209"/>
    </source>
</evidence>
<gene>
    <name evidence="3" type="ORF">L2A60_15410</name>
</gene>
<reference evidence="3 4" key="1">
    <citation type="submission" date="2022-01" db="EMBL/GenBank/DDBJ databases">
        <authorList>
            <person name="Won M."/>
            <person name="Kim S.-J."/>
            <person name="Kwon S.-W."/>
        </authorList>
    </citation>
    <scope>NUCLEOTIDE SEQUENCE [LARGE SCALE GENOMIC DNA]</scope>
    <source>
        <strain evidence="3 4">KCTC 23505</strain>
    </source>
</reference>
<proteinExistence type="predicted"/>
<organism evidence="3 4">
    <name type="scientific">Acidiphilium iwatense</name>
    <dbReference type="NCBI Taxonomy" id="768198"/>
    <lineage>
        <taxon>Bacteria</taxon>
        <taxon>Pseudomonadati</taxon>
        <taxon>Pseudomonadota</taxon>
        <taxon>Alphaproteobacteria</taxon>
        <taxon>Acetobacterales</taxon>
        <taxon>Acidocellaceae</taxon>
        <taxon>Acidiphilium</taxon>
    </lineage>
</organism>
<feature type="region of interest" description="Disordered" evidence="1">
    <location>
        <begin position="89"/>
        <end position="113"/>
    </location>
</feature>
<feature type="region of interest" description="Disordered" evidence="1">
    <location>
        <begin position="22"/>
        <end position="45"/>
    </location>
</feature>
<accession>A0ABS9E127</accession>
<dbReference type="Proteomes" id="UP001521209">
    <property type="component" value="Unassembled WGS sequence"/>
</dbReference>
<dbReference type="RefSeq" id="WP_041665086.1">
    <property type="nucleotide sequence ID" value="NZ_JAKGBZ010000037.1"/>
</dbReference>
<comment type="caution">
    <text evidence="3">The sequence shown here is derived from an EMBL/GenBank/DDBJ whole genome shotgun (WGS) entry which is preliminary data.</text>
</comment>
<feature type="chain" id="PRO_5045445348" evidence="2">
    <location>
        <begin position="23"/>
        <end position="113"/>
    </location>
</feature>
<keyword evidence="2" id="KW-0732">Signal</keyword>
<protein>
    <submittedName>
        <fullName evidence="3">Uncharacterized protein</fullName>
    </submittedName>
</protein>